<dbReference type="PANTHER" id="PTHR42966">
    <property type="entry name" value="N-ACETYLNEURAMINATE SYNTHASE"/>
    <property type="match status" value="1"/>
</dbReference>
<dbReference type="SUPFAM" id="SSF51569">
    <property type="entry name" value="Aldolase"/>
    <property type="match status" value="1"/>
</dbReference>
<dbReference type="RefSeq" id="WP_073067672.1">
    <property type="nucleotide sequence ID" value="NZ_FQUS01000025.1"/>
</dbReference>
<organism evidence="2 3">
    <name type="scientific">Fodinibius roseus</name>
    <dbReference type="NCBI Taxonomy" id="1194090"/>
    <lineage>
        <taxon>Bacteria</taxon>
        <taxon>Pseudomonadati</taxon>
        <taxon>Balneolota</taxon>
        <taxon>Balneolia</taxon>
        <taxon>Balneolales</taxon>
        <taxon>Balneolaceae</taxon>
        <taxon>Fodinibius</taxon>
    </lineage>
</organism>
<protein>
    <submittedName>
        <fullName evidence="2">N,N'-diacetyllegionaminate synthase</fullName>
    </submittedName>
</protein>
<dbReference type="InterPro" id="IPR006190">
    <property type="entry name" value="SAF_AFP_Neu5Ac"/>
</dbReference>
<keyword evidence="3" id="KW-1185">Reference proteome</keyword>
<dbReference type="PANTHER" id="PTHR42966:SF1">
    <property type="entry name" value="SIALIC ACID SYNTHASE"/>
    <property type="match status" value="1"/>
</dbReference>
<sequence length="354" mass="40337">MLPQNEPYLIGETAFHHEGDVDFLRDLIAKGVEAGIDAIKCHLLLDIDDYMVGSHKAIEKLEEMCIPEDQWNETLDFIKTMNIDPIFLCNDVASFDWVIQNGEQIQAAEIHATGINDVFLLEKAAEFRGTIILGAGGSTIDEIEFAVDFLKKREQDDIFLMHGFQNYPTDYRDVIFSKMDILNKVFKLPVGYADHTDPEDELNEYISCLPQSSGYNTLEKHFTPLPHEERIDSQAAVSVKQLKNIRELMDMVWQTNGIDAPLKMSEAEKNYGDVGPMKKALVARNDLEKGTEITIEDLAYKRTNNSVPIKQNDIYNFIGAKTTDYVSKDTPLTYNNVKYRFEKGDISQFKLDED</sequence>
<dbReference type="PROSITE" id="PS50844">
    <property type="entry name" value="AFP_LIKE"/>
    <property type="match status" value="1"/>
</dbReference>
<dbReference type="Pfam" id="PF03102">
    <property type="entry name" value="NeuB"/>
    <property type="match status" value="1"/>
</dbReference>
<dbReference type="InterPro" id="IPR013132">
    <property type="entry name" value="PseI/NeuA/B-like_N"/>
</dbReference>
<dbReference type="STRING" id="1194090.SAMN05443144_12551"/>
<dbReference type="Gene3D" id="3.90.1210.10">
    <property type="entry name" value="Antifreeze-like/N-acetylneuraminic acid synthase C-terminal domain"/>
    <property type="match status" value="1"/>
</dbReference>
<evidence type="ECO:0000259" key="1">
    <source>
        <dbReference type="PROSITE" id="PS50844"/>
    </source>
</evidence>
<dbReference type="InterPro" id="IPR013785">
    <property type="entry name" value="Aldolase_TIM"/>
</dbReference>
<proteinExistence type="predicted"/>
<gene>
    <name evidence="2" type="ORF">SAMN05443144_12551</name>
</gene>
<dbReference type="SMART" id="SM00858">
    <property type="entry name" value="SAF"/>
    <property type="match status" value="1"/>
</dbReference>
<dbReference type="InterPro" id="IPR036732">
    <property type="entry name" value="AFP_Neu5c_C_sf"/>
</dbReference>
<dbReference type="OrthoDB" id="9814210at2"/>
<evidence type="ECO:0000313" key="3">
    <source>
        <dbReference type="Proteomes" id="UP000184041"/>
    </source>
</evidence>
<feature type="domain" description="AFP-like" evidence="1">
    <location>
        <begin position="280"/>
        <end position="340"/>
    </location>
</feature>
<dbReference type="InterPro" id="IPR051690">
    <property type="entry name" value="PseI-like"/>
</dbReference>
<dbReference type="CDD" id="cd11615">
    <property type="entry name" value="SAF_NeuB_like"/>
    <property type="match status" value="1"/>
</dbReference>
<evidence type="ECO:0000313" key="2">
    <source>
        <dbReference type="EMBL" id="SHG34765.1"/>
    </source>
</evidence>
<dbReference type="Pfam" id="PF08666">
    <property type="entry name" value="SAF"/>
    <property type="match status" value="1"/>
</dbReference>
<dbReference type="GO" id="GO:0047444">
    <property type="term" value="F:N-acylneuraminate-9-phosphate synthase activity"/>
    <property type="evidence" value="ECO:0007669"/>
    <property type="project" value="TreeGrafter"/>
</dbReference>
<dbReference type="Gene3D" id="3.20.20.70">
    <property type="entry name" value="Aldolase class I"/>
    <property type="match status" value="1"/>
</dbReference>
<dbReference type="InterPro" id="IPR057736">
    <property type="entry name" value="SAF_PseI/NeuA/NeuB"/>
</dbReference>
<accession>A0A1M5J336</accession>
<dbReference type="InterPro" id="IPR013974">
    <property type="entry name" value="SAF"/>
</dbReference>
<reference evidence="2 3" key="1">
    <citation type="submission" date="2016-11" db="EMBL/GenBank/DDBJ databases">
        <authorList>
            <person name="Jaros S."/>
            <person name="Januszkiewicz K."/>
            <person name="Wedrychowicz H."/>
        </authorList>
    </citation>
    <scope>NUCLEOTIDE SEQUENCE [LARGE SCALE GENOMIC DNA]</scope>
    <source>
        <strain evidence="2 3">DSM 21986</strain>
    </source>
</reference>
<dbReference type="EMBL" id="FQUS01000025">
    <property type="protein sequence ID" value="SHG34765.1"/>
    <property type="molecule type" value="Genomic_DNA"/>
</dbReference>
<dbReference type="SUPFAM" id="SSF51269">
    <property type="entry name" value="AFP III-like domain"/>
    <property type="match status" value="1"/>
</dbReference>
<dbReference type="AlphaFoldDB" id="A0A1M5J336"/>
<dbReference type="GO" id="GO:0016051">
    <property type="term" value="P:carbohydrate biosynthetic process"/>
    <property type="evidence" value="ECO:0007669"/>
    <property type="project" value="InterPro"/>
</dbReference>
<dbReference type="Proteomes" id="UP000184041">
    <property type="component" value="Unassembled WGS sequence"/>
</dbReference>
<name>A0A1M5J336_9BACT</name>